<dbReference type="Proteomes" id="UP000075883">
    <property type="component" value="Unassembled WGS sequence"/>
</dbReference>
<keyword evidence="1" id="KW-0472">Membrane</keyword>
<evidence type="ECO:0000313" key="3">
    <source>
        <dbReference type="Proteomes" id="UP000075883"/>
    </source>
</evidence>
<accession>A0A182MUT9</accession>
<evidence type="ECO:0000256" key="1">
    <source>
        <dbReference type="SAM" id="Phobius"/>
    </source>
</evidence>
<dbReference type="EMBL" id="AXCM01003816">
    <property type="status" value="NOT_ANNOTATED_CDS"/>
    <property type="molecule type" value="Genomic_DNA"/>
</dbReference>
<keyword evidence="1" id="KW-1133">Transmembrane helix</keyword>
<organism evidence="2 3">
    <name type="scientific">Anopheles culicifacies</name>
    <dbReference type="NCBI Taxonomy" id="139723"/>
    <lineage>
        <taxon>Eukaryota</taxon>
        <taxon>Metazoa</taxon>
        <taxon>Ecdysozoa</taxon>
        <taxon>Arthropoda</taxon>
        <taxon>Hexapoda</taxon>
        <taxon>Insecta</taxon>
        <taxon>Pterygota</taxon>
        <taxon>Neoptera</taxon>
        <taxon>Endopterygota</taxon>
        <taxon>Diptera</taxon>
        <taxon>Nematocera</taxon>
        <taxon>Culicoidea</taxon>
        <taxon>Culicidae</taxon>
        <taxon>Anophelinae</taxon>
        <taxon>Anopheles</taxon>
        <taxon>culicifacies species complex</taxon>
    </lineage>
</organism>
<dbReference type="AlphaFoldDB" id="A0A182MUT9"/>
<keyword evidence="1" id="KW-0812">Transmembrane</keyword>
<dbReference type="EMBL" id="AXCM01003815">
    <property type="status" value="NOT_ANNOTATED_CDS"/>
    <property type="molecule type" value="Genomic_DNA"/>
</dbReference>
<dbReference type="VEuPathDB" id="VectorBase:ACUA026763"/>
<protein>
    <submittedName>
        <fullName evidence="2">Uncharacterized protein</fullName>
    </submittedName>
</protein>
<dbReference type="EnsemblMetazoa" id="ACUA026763-RA">
    <property type="protein sequence ID" value="ACUA026763-PA"/>
    <property type="gene ID" value="ACUA026763"/>
</dbReference>
<name>A0A182MUT9_9DIPT</name>
<keyword evidence="3" id="KW-1185">Reference proteome</keyword>
<sequence length="111" mass="13179">MEQLHKDTDYYLLRYLLYVTSVTSYRLPVYRSPFRRRPLDRCTLKKTDKSIWLWLQQWSTSRSARRPMMVVVVAQHNGTQKTSTPNVLVIPTDMPPDFSFPLLIITSNHQH</sequence>
<feature type="transmembrane region" description="Helical" evidence="1">
    <location>
        <begin position="12"/>
        <end position="29"/>
    </location>
</feature>
<reference evidence="2" key="2">
    <citation type="submission" date="2020-05" db="UniProtKB">
        <authorList>
            <consortium name="EnsemblMetazoa"/>
        </authorList>
    </citation>
    <scope>IDENTIFICATION</scope>
    <source>
        <strain evidence="2">A-37</strain>
    </source>
</reference>
<reference evidence="3" key="1">
    <citation type="submission" date="2013-09" db="EMBL/GenBank/DDBJ databases">
        <title>The Genome Sequence of Anopheles culicifacies species A.</title>
        <authorList>
            <consortium name="The Broad Institute Genomics Platform"/>
            <person name="Neafsey D.E."/>
            <person name="Besansky N."/>
            <person name="Howell P."/>
            <person name="Walton C."/>
            <person name="Young S.K."/>
            <person name="Zeng Q."/>
            <person name="Gargeya S."/>
            <person name="Fitzgerald M."/>
            <person name="Haas B."/>
            <person name="Abouelleil A."/>
            <person name="Allen A.W."/>
            <person name="Alvarado L."/>
            <person name="Arachchi H.M."/>
            <person name="Berlin A.M."/>
            <person name="Chapman S.B."/>
            <person name="Gainer-Dewar J."/>
            <person name="Goldberg J."/>
            <person name="Griggs A."/>
            <person name="Gujja S."/>
            <person name="Hansen M."/>
            <person name="Howarth C."/>
            <person name="Imamovic A."/>
            <person name="Ireland A."/>
            <person name="Larimer J."/>
            <person name="McCowan C."/>
            <person name="Murphy C."/>
            <person name="Pearson M."/>
            <person name="Poon T.W."/>
            <person name="Priest M."/>
            <person name="Roberts A."/>
            <person name="Saif S."/>
            <person name="Shea T."/>
            <person name="Sisk P."/>
            <person name="Sykes S."/>
            <person name="Wortman J."/>
            <person name="Nusbaum C."/>
            <person name="Birren B."/>
        </authorList>
    </citation>
    <scope>NUCLEOTIDE SEQUENCE [LARGE SCALE GENOMIC DNA]</scope>
    <source>
        <strain evidence="3">A-37</strain>
    </source>
</reference>
<proteinExistence type="predicted"/>
<evidence type="ECO:0000313" key="2">
    <source>
        <dbReference type="EnsemblMetazoa" id="ACUA026763-PA"/>
    </source>
</evidence>